<keyword evidence="2" id="KW-1185">Reference proteome</keyword>
<gene>
    <name evidence="1" type="ORF">LTR37_001604</name>
</gene>
<dbReference type="Proteomes" id="UP001281147">
    <property type="component" value="Unassembled WGS sequence"/>
</dbReference>
<accession>A0ACC3NVM3</accession>
<dbReference type="EMBL" id="JAUTXU010000008">
    <property type="protein sequence ID" value="KAK3723723.1"/>
    <property type="molecule type" value="Genomic_DNA"/>
</dbReference>
<reference evidence="1" key="1">
    <citation type="submission" date="2023-07" db="EMBL/GenBank/DDBJ databases">
        <title>Black Yeasts Isolated from many extreme environments.</title>
        <authorList>
            <person name="Coleine C."/>
            <person name="Stajich J.E."/>
            <person name="Selbmann L."/>
        </authorList>
    </citation>
    <scope>NUCLEOTIDE SEQUENCE</scope>
    <source>
        <strain evidence="1">CCFEE 5714</strain>
    </source>
</reference>
<name>A0ACC3NVM3_9PEZI</name>
<evidence type="ECO:0000313" key="1">
    <source>
        <dbReference type="EMBL" id="KAK3723723.1"/>
    </source>
</evidence>
<comment type="caution">
    <text evidence="1">The sequence shown here is derived from an EMBL/GenBank/DDBJ whole genome shotgun (WGS) entry which is preliminary data.</text>
</comment>
<protein>
    <submittedName>
        <fullName evidence="1">Uncharacterized protein</fullName>
    </submittedName>
</protein>
<evidence type="ECO:0000313" key="2">
    <source>
        <dbReference type="Proteomes" id="UP001281147"/>
    </source>
</evidence>
<sequence>MPTVTRGQYKKQLKLFGKLSPELRTMIYKLVIPEGQTINLDDPPLSPALCRTCPQIQAESIGLWRGESFRARSDLPDLDLEWVKPWVAFSTKDWAHQIPDKKTDVHIKLVIKGTAVNITFMRSADPPITWAGLWEKMGVRKMANAKADGMIRLLESLLERTLVENGAREHEPPLSAE</sequence>
<proteinExistence type="predicted"/>
<organism evidence="1 2">
    <name type="scientific">Vermiconidia calcicola</name>
    <dbReference type="NCBI Taxonomy" id="1690605"/>
    <lineage>
        <taxon>Eukaryota</taxon>
        <taxon>Fungi</taxon>
        <taxon>Dikarya</taxon>
        <taxon>Ascomycota</taxon>
        <taxon>Pezizomycotina</taxon>
        <taxon>Dothideomycetes</taxon>
        <taxon>Dothideomycetidae</taxon>
        <taxon>Mycosphaerellales</taxon>
        <taxon>Extremaceae</taxon>
        <taxon>Vermiconidia</taxon>
    </lineage>
</organism>